<evidence type="ECO:0000313" key="1">
    <source>
        <dbReference type="EMBL" id="QEM80995.1"/>
    </source>
</evidence>
<organism evidence="1 2">
    <name type="scientific">Halomonas binhaiensis</name>
    <dbReference type="NCBI Taxonomy" id="2562282"/>
    <lineage>
        <taxon>Bacteria</taxon>
        <taxon>Pseudomonadati</taxon>
        <taxon>Pseudomonadota</taxon>
        <taxon>Gammaproteobacteria</taxon>
        <taxon>Oceanospirillales</taxon>
        <taxon>Halomonadaceae</taxon>
        <taxon>Halomonas</taxon>
    </lineage>
</organism>
<keyword evidence="2" id="KW-1185">Reference proteome</keyword>
<proteinExistence type="predicted"/>
<sequence>MAKKIDSPCISACRLQGELCVDCGRTIDEIRRWKAMKRPEKIATVKRAEQRVKKLSRD</sequence>
<gene>
    <name evidence="1" type="ORF">E4T21_05090</name>
</gene>
<evidence type="ECO:0000313" key="2">
    <source>
        <dbReference type="Proteomes" id="UP000324285"/>
    </source>
</evidence>
<name>A0A5C1NFF0_9GAMM</name>
<reference evidence="1" key="1">
    <citation type="submission" date="2021-02" db="EMBL/GenBank/DDBJ databases">
        <title>Strain Y2R2, a novel species of the genus Halomonas.</title>
        <authorList>
            <person name="Huang H."/>
        </authorList>
    </citation>
    <scope>NUCLEOTIDE SEQUENCE</scope>
    <source>
        <strain evidence="1">Y2R2</strain>
    </source>
</reference>
<dbReference type="AlphaFoldDB" id="A0A5C1NFF0"/>
<dbReference type="Pfam" id="PF06945">
    <property type="entry name" value="DUF1289"/>
    <property type="match status" value="1"/>
</dbReference>
<dbReference type="OrthoDB" id="8911262at2"/>
<accession>A0A5C1NFF0</accession>
<protein>
    <submittedName>
        <fullName evidence="1">DUF1289 domain-containing protein</fullName>
    </submittedName>
</protein>
<dbReference type="InterPro" id="IPR010710">
    <property type="entry name" value="DUF1289"/>
</dbReference>
<dbReference type="RefSeq" id="WP_149284010.1">
    <property type="nucleotide sequence ID" value="NZ_CP038437.2"/>
</dbReference>
<dbReference type="Proteomes" id="UP000324285">
    <property type="component" value="Chromosome"/>
</dbReference>
<dbReference type="EMBL" id="CP038437">
    <property type="protein sequence ID" value="QEM80995.1"/>
    <property type="molecule type" value="Genomic_DNA"/>
</dbReference>
<dbReference type="KEGG" id="hbh:E4T21_05090"/>